<dbReference type="Proteomes" id="UP001447188">
    <property type="component" value="Unassembled WGS sequence"/>
</dbReference>
<evidence type="ECO:0000313" key="3">
    <source>
        <dbReference type="Proteomes" id="UP001447188"/>
    </source>
</evidence>
<organism evidence="2 3">
    <name type="scientific">Discina gigas</name>
    <dbReference type="NCBI Taxonomy" id="1032678"/>
    <lineage>
        <taxon>Eukaryota</taxon>
        <taxon>Fungi</taxon>
        <taxon>Dikarya</taxon>
        <taxon>Ascomycota</taxon>
        <taxon>Pezizomycotina</taxon>
        <taxon>Pezizomycetes</taxon>
        <taxon>Pezizales</taxon>
        <taxon>Discinaceae</taxon>
        <taxon>Discina</taxon>
    </lineage>
</organism>
<dbReference type="EMBL" id="JBBBZM010000537">
    <property type="protein sequence ID" value="KAL0630534.1"/>
    <property type="molecule type" value="Genomic_DNA"/>
</dbReference>
<sequence length="433" mass="48713">MPTHSNPESRCLFCRCSYRYATAFEIHIRPKHTDLAELYFTGGDAESLPEDAGPLPYVEDEENDLDGEKIAFLDYEEDENIYHRKGPFIQTFANAGRPTGDDCCLANWLINSKISMTKINEFYSSRVYISDGGSFMSANTLHAVINHLPTTLGEPSWSLQKTKVIGEEDGVPRENITYAYRNPMTCIQYLLRQSVFANDMVFSPVKEFVARGEQCYSELHTPDWWWDMQATLPLGATVVAVICASDQTHLTNFSGDRKAWPVYLTIGNIKSKTRNRPSKMAFILLALLPIPRKVANLSARASRSQSMRSCIVLNKVLKNILAPLQGPGVAGLQRDCTDGKQRFCFPVLCAWLADHLEHVTLQNLENNGCPVCEVVLKDLNALTIPPPLRDHDAYKVKATAKRESEDPTILDYFISKGIKAPFNTFIRNFTFAP</sequence>
<name>A0ABR3G3M0_9PEZI</name>
<proteinExistence type="predicted"/>
<dbReference type="Pfam" id="PF18759">
    <property type="entry name" value="Plavaka"/>
    <property type="match status" value="1"/>
</dbReference>
<dbReference type="InterPro" id="IPR041078">
    <property type="entry name" value="Plavaka"/>
</dbReference>
<reference evidence="2 3" key="1">
    <citation type="submission" date="2024-02" db="EMBL/GenBank/DDBJ databases">
        <title>Discinaceae phylogenomics.</title>
        <authorList>
            <person name="Dirks A.C."/>
            <person name="James T.Y."/>
        </authorList>
    </citation>
    <scope>NUCLEOTIDE SEQUENCE [LARGE SCALE GENOMIC DNA]</scope>
    <source>
        <strain evidence="2 3">ACD0624</strain>
    </source>
</reference>
<feature type="domain" description="C2H2-type" evidence="1">
    <location>
        <begin position="11"/>
        <end position="32"/>
    </location>
</feature>
<gene>
    <name evidence="2" type="ORF">Q9L58_010619</name>
</gene>
<evidence type="ECO:0000313" key="2">
    <source>
        <dbReference type="EMBL" id="KAL0630534.1"/>
    </source>
</evidence>
<protein>
    <recommendedName>
        <fullName evidence="1">C2H2-type domain-containing protein</fullName>
    </recommendedName>
</protein>
<evidence type="ECO:0000259" key="1">
    <source>
        <dbReference type="PROSITE" id="PS00028"/>
    </source>
</evidence>
<dbReference type="PROSITE" id="PS00028">
    <property type="entry name" value="ZINC_FINGER_C2H2_1"/>
    <property type="match status" value="1"/>
</dbReference>
<comment type="caution">
    <text evidence="2">The sequence shown here is derived from an EMBL/GenBank/DDBJ whole genome shotgun (WGS) entry which is preliminary data.</text>
</comment>
<accession>A0ABR3G3M0</accession>
<keyword evidence="3" id="KW-1185">Reference proteome</keyword>
<dbReference type="InterPro" id="IPR013087">
    <property type="entry name" value="Znf_C2H2_type"/>
</dbReference>